<dbReference type="PANTHER" id="PTHR24198">
    <property type="entry name" value="ANKYRIN REPEAT AND PROTEIN KINASE DOMAIN-CONTAINING PROTEIN"/>
    <property type="match status" value="1"/>
</dbReference>
<feature type="repeat" description="ANK" evidence="3">
    <location>
        <begin position="555"/>
        <end position="587"/>
    </location>
</feature>
<feature type="repeat" description="ANK" evidence="3">
    <location>
        <begin position="172"/>
        <end position="204"/>
    </location>
</feature>
<feature type="repeat" description="ANK" evidence="3">
    <location>
        <begin position="64"/>
        <end position="96"/>
    </location>
</feature>
<feature type="repeat" description="ANK" evidence="3">
    <location>
        <begin position="335"/>
        <end position="367"/>
    </location>
</feature>
<feature type="repeat" description="ANK" evidence="3">
    <location>
        <begin position="270"/>
        <end position="302"/>
    </location>
</feature>
<feature type="region of interest" description="Disordered" evidence="4">
    <location>
        <begin position="735"/>
        <end position="755"/>
    </location>
</feature>
<proteinExistence type="predicted"/>
<dbReference type="Gene3D" id="1.25.40.20">
    <property type="entry name" value="Ankyrin repeat-containing domain"/>
    <property type="match status" value="5"/>
</dbReference>
<feature type="repeat" description="ANK" evidence="3">
    <location>
        <begin position="400"/>
        <end position="432"/>
    </location>
</feature>
<evidence type="ECO:0000256" key="2">
    <source>
        <dbReference type="ARBA" id="ARBA00023043"/>
    </source>
</evidence>
<comment type="caution">
    <text evidence="6">The sequence shown here is derived from an EMBL/GenBank/DDBJ whole genome shotgun (WGS) entry which is preliminary data.</text>
</comment>
<dbReference type="PROSITE" id="PS50297">
    <property type="entry name" value="ANK_REP_REGION"/>
    <property type="match status" value="10"/>
</dbReference>
<dbReference type="PROSITE" id="PS50088">
    <property type="entry name" value="ANK_REPEAT"/>
    <property type="match status" value="12"/>
</dbReference>
<organism evidence="6">
    <name type="scientific">Geobacter metallireducens</name>
    <dbReference type="NCBI Taxonomy" id="28232"/>
    <lineage>
        <taxon>Bacteria</taxon>
        <taxon>Pseudomonadati</taxon>
        <taxon>Thermodesulfobacteriota</taxon>
        <taxon>Desulfuromonadia</taxon>
        <taxon>Geobacterales</taxon>
        <taxon>Geobacteraceae</taxon>
        <taxon>Geobacter</taxon>
    </lineage>
</organism>
<evidence type="ECO:0000313" key="6">
    <source>
        <dbReference type="EMBL" id="HEN43183.1"/>
    </source>
</evidence>
<dbReference type="Pfam" id="PF00023">
    <property type="entry name" value="Ank"/>
    <property type="match status" value="2"/>
</dbReference>
<feature type="repeat" description="ANK" evidence="3">
    <location>
        <begin position="519"/>
        <end position="554"/>
    </location>
</feature>
<dbReference type="Pfam" id="PF12796">
    <property type="entry name" value="Ank_2"/>
    <property type="match status" value="5"/>
</dbReference>
<name>A0A831XMX8_GEOME</name>
<evidence type="ECO:0008006" key="7">
    <source>
        <dbReference type="Google" id="ProtNLM"/>
    </source>
</evidence>
<feature type="repeat" description="ANK" evidence="3">
    <location>
        <begin position="303"/>
        <end position="335"/>
    </location>
</feature>
<keyword evidence="5" id="KW-0732">Signal</keyword>
<feature type="repeat" description="ANK" evidence="3">
    <location>
        <begin position="433"/>
        <end position="465"/>
    </location>
</feature>
<feature type="repeat" description="ANK" evidence="3">
    <location>
        <begin position="588"/>
        <end position="620"/>
    </location>
</feature>
<feature type="repeat" description="ANK" evidence="3">
    <location>
        <begin position="491"/>
        <end position="518"/>
    </location>
</feature>
<feature type="chain" id="PRO_5032446407" description="Ankyrin repeat protein" evidence="5">
    <location>
        <begin position="23"/>
        <end position="755"/>
    </location>
</feature>
<dbReference type="EMBL" id="DSOV01000056">
    <property type="protein sequence ID" value="HEN43183.1"/>
    <property type="molecule type" value="Genomic_DNA"/>
</dbReference>
<gene>
    <name evidence="6" type="ORF">ENQ87_12585</name>
</gene>
<dbReference type="SMART" id="SM00248">
    <property type="entry name" value="ANK"/>
    <property type="match status" value="15"/>
</dbReference>
<protein>
    <recommendedName>
        <fullName evidence="7">Ankyrin repeat protein</fullName>
    </recommendedName>
</protein>
<dbReference type="SUPFAM" id="SSF48403">
    <property type="entry name" value="Ankyrin repeat"/>
    <property type="match status" value="2"/>
</dbReference>
<dbReference type="PANTHER" id="PTHR24198:SF165">
    <property type="entry name" value="ANKYRIN REPEAT-CONTAINING PROTEIN-RELATED"/>
    <property type="match status" value="1"/>
</dbReference>
<sequence>MKLRLDGALLMAAMFVSTPALGLTIMPPPDLDHTPLHAAAETCDLETVRSLASDPFQRDRHDRNDNTPLMLAAENGCLEAVRLLVENGAKVDGEPGETETPLLLAAEQGHADVVAYLLEKGADPKARTKKGDTPLILAMRGAFFPKGPEGKPLETLEVLLRHGAEVNVAGEFGRTPLMWAVLHVDARLVWPLLQKGADPSVRDKDGESAVSKAQELKLDYLTQLLKDPRRPDLAILGPRTPLSDAVKGGKAADVAAVLDQGADVNGRFGNGSTPLMQAASMGRTDLMDLLLKRGARINDKNGTDFTPLMFAASTGHGDTVRLLLARGADVNALSLGRSALVFAVMNRHPEVARLLLDKGANPAVTIDDTPLVTMAIRDGVPELARLLIAGGAPVNAVDGEGKTPLMHACEHGDLPTVKALLAGGGDVNIIAKDDGAALTIAIAGGHDGIVDLLLAKGAKVRTADLQAAIGVRNLSLVSRLIARGADVTHGLLAALPNADLAMVKLLLSKGADPNARDYHGRTPLILEAENWSDARPEVVRHLLEHGADVNARDDTGRSALLAAAERGNGAVVRILLEKGADLSLENREGKTAWHLAAQRGDREMMALLEKGGAGRDYAGISWEGYDAAMKEEFIKVVDDPGEWEGLWKRAFNKPAPVVDFENFAVACVFLGDGADWLYHIAFDEPVVKDGVMEITYRLFMNRIAMERERGFGRPSFGGQYRMEVYPKQKGVTIRIRKGKGEEDRDPLPLPPLPGA</sequence>
<keyword evidence="1" id="KW-0677">Repeat</keyword>
<evidence type="ECO:0000256" key="5">
    <source>
        <dbReference type="SAM" id="SignalP"/>
    </source>
</evidence>
<evidence type="ECO:0000256" key="1">
    <source>
        <dbReference type="ARBA" id="ARBA00022737"/>
    </source>
</evidence>
<dbReference type="Pfam" id="PF13606">
    <property type="entry name" value="Ank_3"/>
    <property type="match status" value="1"/>
</dbReference>
<dbReference type="AlphaFoldDB" id="A0A831XMX8"/>
<keyword evidence="2 3" id="KW-0040">ANK repeat</keyword>
<feature type="signal peptide" evidence="5">
    <location>
        <begin position="1"/>
        <end position="22"/>
    </location>
</feature>
<accession>A0A831XMX8</accession>
<evidence type="ECO:0000256" key="4">
    <source>
        <dbReference type="SAM" id="MobiDB-lite"/>
    </source>
</evidence>
<evidence type="ECO:0000256" key="3">
    <source>
        <dbReference type="PROSITE-ProRule" id="PRU00023"/>
    </source>
</evidence>
<dbReference type="InterPro" id="IPR036770">
    <property type="entry name" value="Ankyrin_rpt-contain_sf"/>
</dbReference>
<dbReference type="InterPro" id="IPR002110">
    <property type="entry name" value="Ankyrin_rpt"/>
</dbReference>
<reference evidence="6" key="1">
    <citation type="journal article" date="2020" name="mSystems">
        <title>Genome- and Community-Level Interaction Insights into Carbon Utilization and Element Cycling Functions of Hydrothermarchaeota in Hydrothermal Sediment.</title>
        <authorList>
            <person name="Zhou Z."/>
            <person name="Liu Y."/>
            <person name="Xu W."/>
            <person name="Pan J."/>
            <person name="Luo Z.H."/>
            <person name="Li M."/>
        </authorList>
    </citation>
    <scope>NUCLEOTIDE SEQUENCE [LARGE SCALE GENOMIC DNA]</scope>
    <source>
        <strain evidence="6">SpSt-349</strain>
    </source>
</reference>
<feature type="repeat" description="ANK" evidence="3">
    <location>
        <begin position="97"/>
        <end position="129"/>
    </location>
</feature>
<dbReference type="PRINTS" id="PR01415">
    <property type="entry name" value="ANKYRIN"/>
</dbReference>